<sequence>MYMTERLFLVSHPSIHSILSYPLIPYFHLVGCLYYQKCLGRWILTLISFSSTPCHFTIPAYLPHGRRK</sequence>
<feature type="transmembrane region" description="Helical" evidence="1">
    <location>
        <begin position="15"/>
        <end position="35"/>
    </location>
</feature>
<dbReference type="EMBL" id="KV878240">
    <property type="protein sequence ID" value="OJZ87790.1"/>
    <property type="molecule type" value="Genomic_DNA"/>
</dbReference>
<protein>
    <submittedName>
        <fullName evidence="2">Uncharacterized protein</fullName>
    </submittedName>
</protein>
<keyword evidence="1" id="KW-0472">Membrane</keyword>
<proteinExistence type="predicted"/>
<evidence type="ECO:0000313" key="3">
    <source>
        <dbReference type="Proteomes" id="UP000184063"/>
    </source>
</evidence>
<feature type="transmembrane region" description="Helical" evidence="1">
    <location>
        <begin position="42"/>
        <end position="62"/>
    </location>
</feature>
<organism evidence="2 3">
    <name type="scientific">Aspergillus luchuensis (strain CBS 106.47)</name>
    <dbReference type="NCBI Taxonomy" id="1137211"/>
    <lineage>
        <taxon>Eukaryota</taxon>
        <taxon>Fungi</taxon>
        <taxon>Dikarya</taxon>
        <taxon>Ascomycota</taxon>
        <taxon>Pezizomycotina</taxon>
        <taxon>Eurotiomycetes</taxon>
        <taxon>Eurotiomycetidae</taxon>
        <taxon>Eurotiales</taxon>
        <taxon>Aspergillaceae</taxon>
        <taxon>Aspergillus</taxon>
        <taxon>Aspergillus subgen. Circumdati</taxon>
    </lineage>
</organism>
<dbReference type="VEuPathDB" id="FungiDB:ASPFODRAFT_588898"/>
<gene>
    <name evidence="2" type="ORF">ASPFODRAFT_588898</name>
</gene>
<dbReference type="AlphaFoldDB" id="A0A1M3TLW2"/>
<reference evidence="3" key="1">
    <citation type="journal article" date="2017" name="Genome Biol.">
        <title>Comparative genomics reveals high biological diversity and specific adaptations in the industrially and medically important fungal genus Aspergillus.</title>
        <authorList>
            <person name="de Vries R.P."/>
            <person name="Riley R."/>
            <person name="Wiebenga A."/>
            <person name="Aguilar-Osorio G."/>
            <person name="Amillis S."/>
            <person name="Uchima C.A."/>
            <person name="Anderluh G."/>
            <person name="Asadollahi M."/>
            <person name="Askin M."/>
            <person name="Barry K."/>
            <person name="Battaglia E."/>
            <person name="Bayram O."/>
            <person name="Benocci T."/>
            <person name="Braus-Stromeyer S.A."/>
            <person name="Caldana C."/>
            <person name="Canovas D."/>
            <person name="Cerqueira G.C."/>
            <person name="Chen F."/>
            <person name="Chen W."/>
            <person name="Choi C."/>
            <person name="Clum A."/>
            <person name="Dos Santos R.A."/>
            <person name="Damasio A.R."/>
            <person name="Diallinas G."/>
            <person name="Emri T."/>
            <person name="Fekete E."/>
            <person name="Flipphi M."/>
            <person name="Freyberg S."/>
            <person name="Gallo A."/>
            <person name="Gournas C."/>
            <person name="Habgood R."/>
            <person name="Hainaut M."/>
            <person name="Harispe M.L."/>
            <person name="Henrissat B."/>
            <person name="Hilden K.S."/>
            <person name="Hope R."/>
            <person name="Hossain A."/>
            <person name="Karabika E."/>
            <person name="Karaffa L."/>
            <person name="Karanyi Z."/>
            <person name="Krasevec N."/>
            <person name="Kuo A."/>
            <person name="Kusch H."/>
            <person name="LaButti K."/>
            <person name="Lagendijk E.L."/>
            <person name="Lapidus A."/>
            <person name="Levasseur A."/>
            <person name="Lindquist E."/>
            <person name="Lipzen A."/>
            <person name="Logrieco A.F."/>
            <person name="MacCabe A."/>
            <person name="Maekelae M.R."/>
            <person name="Malavazi I."/>
            <person name="Melin P."/>
            <person name="Meyer V."/>
            <person name="Mielnichuk N."/>
            <person name="Miskei M."/>
            <person name="Molnar A.P."/>
            <person name="Mule G."/>
            <person name="Ngan C.Y."/>
            <person name="Orejas M."/>
            <person name="Orosz E."/>
            <person name="Ouedraogo J.P."/>
            <person name="Overkamp K.M."/>
            <person name="Park H.-S."/>
            <person name="Perrone G."/>
            <person name="Piumi F."/>
            <person name="Punt P.J."/>
            <person name="Ram A.F."/>
            <person name="Ramon A."/>
            <person name="Rauscher S."/>
            <person name="Record E."/>
            <person name="Riano-Pachon D.M."/>
            <person name="Robert V."/>
            <person name="Roehrig J."/>
            <person name="Ruller R."/>
            <person name="Salamov A."/>
            <person name="Salih N.S."/>
            <person name="Samson R.A."/>
            <person name="Sandor E."/>
            <person name="Sanguinetti M."/>
            <person name="Schuetze T."/>
            <person name="Sepcic K."/>
            <person name="Shelest E."/>
            <person name="Sherlock G."/>
            <person name="Sophianopoulou V."/>
            <person name="Squina F.M."/>
            <person name="Sun H."/>
            <person name="Susca A."/>
            <person name="Todd R.B."/>
            <person name="Tsang A."/>
            <person name="Unkles S.E."/>
            <person name="van de Wiele N."/>
            <person name="van Rossen-Uffink D."/>
            <person name="Oliveira J.V."/>
            <person name="Vesth T.C."/>
            <person name="Visser J."/>
            <person name="Yu J.-H."/>
            <person name="Zhou M."/>
            <person name="Andersen M.R."/>
            <person name="Archer D.B."/>
            <person name="Baker S.E."/>
            <person name="Benoit I."/>
            <person name="Brakhage A.A."/>
            <person name="Braus G.H."/>
            <person name="Fischer R."/>
            <person name="Frisvad J.C."/>
            <person name="Goldman G.H."/>
            <person name="Houbraken J."/>
            <person name="Oakley B."/>
            <person name="Pocsi I."/>
            <person name="Scazzocchio C."/>
            <person name="Seiboth B."/>
            <person name="vanKuyk P.A."/>
            <person name="Wortman J."/>
            <person name="Dyer P.S."/>
            <person name="Grigoriev I.V."/>
        </authorList>
    </citation>
    <scope>NUCLEOTIDE SEQUENCE [LARGE SCALE GENOMIC DNA]</scope>
    <source>
        <strain evidence="3">CBS 106.47</strain>
    </source>
</reference>
<keyword evidence="1" id="KW-1133">Transmembrane helix</keyword>
<evidence type="ECO:0000313" key="2">
    <source>
        <dbReference type="EMBL" id="OJZ87790.1"/>
    </source>
</evidence>
<evidence type="ECO:0000256" key="1">
    <source>
        <dbReference type="SAM" id="Phobius"/>
    </source>
</evidence>
<name>A0A1M3TLW2_ASPLC</name>
<dbReference type="Proteomes" id="UP000184063">
    <property type="component" value="Unassembled WGS sequence"/>
</dbReference>
<accession>A0A1M3TLW2</accession>
<keyword evidence="1" id="KW-0812">Transmembrane</keyword>